<dbReference type="Gene3D" id="2.40.50.140">
    <property type="entry name" value="Nucleic acid-binding proteins"/>
    <property type="match status" value="1"/>
</dbReference>
<dbReference type="InterPro" id="IPR002810">
    <property type="entry name" value="NfeD-like_C"/>
</dbReference>
<feature type="transmembrane region" description="Helical" evidence="5">
    <location>
        <begin position="12"/>
        <end position="29"/>
    </location>
</feature>
<feature type="transmembrane region" description="Helical" evidence="5">
    <location>
        <begin position="58"/>
        <end position="77"/>
    </location>
</feature>
<proteinExistence type="predicted"/>
<dbReference type="PANTHER" id="PTHR33507">
    <property type="entry name" value="INNER MEMBRANE PROTEIN YBBJ"/>
    <property type="match status" value="1"/>
</dbReference>
<keyword evidence="2 5" id="KW-0812">Transmembrane</keyword>
<evidence type="ECO:0000259" key="6">
    <source>
        <dbReference type="Pfam" id="PF01957"/>
    </source>
</evidence>
<keyword evidence="4 5" id="KW-0472">Membrane</keyword>
<keyword evidence="3 5" id="KW-1133">Transmembrane helix</keyword>
<dbReference type="GO" id="GO:0005886">
    <property type="term" value="C:plasma membrane"/>
    <property type="evidence" value="ECO:0007669"/>
    <property type="project" value="TreeGrafter"/>
</dbReference>
<protein>
    <submittedName>
        <fullName evidence="7">Putative activity regulator of membrane protease YbbK</fullName>
    </submittedName>
</protein>
<dbReference type="Pfam" id="PF01957">
    <property type="entry name" value="NfeD"/>
    <property type="match status" value="1"/>
</dbReference>
<dbReference type="AlphaFoldDB" id="A0A1M4ER62"/>
<dbReference type="GO" id="GO:0006508">
    <property type="term" value="P:proteolysis"/>
    <property type="evidence" value="ECO:0007669"/>
    <property type="project" value="UniProtKB-KW"/>
</dbReference>
<dbReference type="EMBL" id="LT559118">
    <property type="protein sequence ID" value="SBP01320.1"/>
    <property type="molecule type" value="Genomic_DNA"/>
</dbReference>
<evidence type="ECO:0000256" key="5">
    <source>
        <dbReference type="SAM" id="Phobius"/>
    </source>
</evidence>
<dbReference type="SUPFAM" id="SSF141322">
    <property type="entry name" value="NfeD domain-like"/>
    <property type="match status" value="1"/>
</dbReference>
<keyword evidence="7" id="KW-0645">Protease</keyword>
<feature type="domain" description="NfeD-like C-terminal" evidence="6">
    <location>
        <begin position="90"/>
        <end position="149"/>
    </location>
</feature>
<accession>A0A1M4ER62</accession>
<dbReference type="PANTHER" id="PTHR33507:SF3">
    <property type="entry name" value="INNER MEMBRANE PROTEIN YBBJ"/>
    <property type="match status" value="1"/>
</dbReference>
<evidence type="ECO:0000256" key="4">
    <source>
        <dbReference type="ARBA" id="ARBA00023136"/>
    </source>
</evidence>
<comment type="subcellular location">
    <subcellularLocation>
        <location evidence="1">Membrane</location>
        <topology evidence="1">Multi-pass membrane protein</topology>
    </subcellularLocation>
</comment>
<keyword evidence="7" id="KW-0378">Hydrolase</keyword>
<evidence type="ECO:0000256" key="2">
    <source>
        <dbReference type="ARBA" id="ARBA00022692"/>
    </source>
</evidence>
<evidence type="ECO:0000256" key="1">
    <source>
        <dbReference type="ARBA" id="ARBA00004141"/>
    </source>
</evidence>
<name>A0A1M4ER62_9ACTN</name>
<dbReference type="GO" id="GO:0008233">
    <property type="term" value="F:peptidase activity"/>
    <property type="evidence" value="ECO:0007669"/>
    <property type="project" value="UniProtKB-KW"/>
</dbReference>
<evidence type="ECO:0000313" key="7">
    <source>
        <dbReference type="EMBL" id="SBP01320.1"/>
    </source>
</evidence>
<gene>
    <name evidence="7" type="ORF">BN4615_P10836</name>
</gene>
<dbReference type="InterPro" id="IPR012340">
    <property type="entry name" value="NA-bd_OB-fold"/>
</dbReference>
<reference evidence="7" key="1">
    <citation type="submission" date="2016-04" db="EMBL/GenBank/DDBJ databases">
        <authorList>
            <person name="Evans L.H."/>
            <person name="Alamgir A."/>
            <person name="Owens N."/>
            <person name="Weber N.D."/>
            <person name="Virtaneva K."/>
            <person name="Barbian K."/>
            <person name="Babar A."/>
            <person name="Rosenke K."/>
        </authorList>
    </citation>
    <scope>NUCLEOTIDE SEQUENCE</scope>
    <source>
        <strain evidence="7">Nono1</strain>
    </source>
</reference>
<organism evidence="7">
    <name type="scientific">Nonomuraea gerenzanensis</name>
    <dbReference type="NCBI Taxonomy" id="93944"/>
    <lineage>
        <taxon>Bacteria</taxon>
        <taxon>Bacillati</taxon>
        <taxon>Actinomycetota</taxon>
        <taxon>Actinomycetes</taxon>
        <taxon>Streptosporangiales</taxon>
        <taxon>Streptosporangiaceae</taxon>
        <taxon>Nonomuraea</taxon>
    </lineage>
</organism>
<dbReference type="InterPro" id="IPR052165">
    <property type="entry name" value="Membrane_assoc_protease"/>
</dbReference>
<sequence length="151" mass="16024">MSYQEGQDMDEWIIWVILAVVLGVAELFTLTASLGLLGAAALLTAATAALGLPVPLQLIFFAVSSAAGLLVIRPIAVRHINQPPLQRFGVEALVGKPAYVVAEVTGRDGRVRIGGEEWSARAYDETLVIPTGATVDIIEIEGATALVYPRE</sequence>
<evidence type="ECO:0000256" key="3">
    <source>
        <dbReference type="ARBA" id="ARBA00022989"/>
    </source>
</evidence>